<keyword evidence="2" id="KW-1185">Reference proteome</keyword>
<sequence>MMNDQQLVTILRAKYDKDSTRCHECLHAKHTVPSDLRNLPLSKCFHKKNYGKRASATSHQFRHIYNTKAEMVLNTLLAHSGMVEVDVEIPKFSFLFPSLPSSNVEVSLDIVCV</sequence>
<gene>
    <name evidence="1" type="ORF">ATANTOWER_009361</name>
</gene>
<name>A0ABU7A6L3_9TELE</name>
<comment type="caution">
    <text evidence="1">The sequence shown here is derived from an EMBL/GenBank/DDBJ whole genome shotgun (WGS) entry which is preliminary data.</text>
</comment>
<evidence type="ECO:0000313" key="1">
    <source>
        <dbReference type="EMBL" id="MED6233274.1"/>
    </source>
</evidence>
<proteinExistence type="predicted"/>
<accession>A0ABU7A6L3</accession>
<dbReference type="EMBL" id="JAHUTI010002147">
    <property type="protein sequence ID" value="MED6233274.1"/>
    <property type="molecule type" value="Genomic_DNA"/>
</dbReference>
<organism evidence="1 2">
    <name type="scientific">Ataeniobius toweri</name>
    <dbReference type="NCBI Taxonomy" id="208326"/>
    <lineage>
        <taxon>Eukaryota</taxon>
        <taxon>Metazoa</taxon>
        <taxon>Chordata</taxon>
        <taxon>Craniata</taxon>
        <taxon>Vertebrata</taxon>
        <taxon>Euteleostomi</taxon>
        <taxon>Actinopterygii</taxon>
        <taxon>Neopterygii</taxon>
        <taxon>Teleostei</taxon>
        <taxon>Neoteleostei</taxon>
        <taxon>Acanthomorphata</taxon>
        <taxon>Ovalentaria</taxon>
        <taxon>Atherinomorphae</taxon>
        <taxon>Cyprinodontiformes</taxon>
        <taxon>Goodeidae</taxon>
        <taxon>Ataeniobius</taxon>
    </lineage>
</organism>
<dbReference type="Proteomes" id="UP001345963">
    <property type="component" value="Unassembled WGS sequence"/>
</dbReference>
<protein>
    <submittedName>
        <fullName evidence="1">Uncharacterized protein</fullName>
    </submittedName>
</protein>
<evidence type="ECO:0000313" key="2">
    <source>
        <dbReference type="Proteomes" id="UP001345963"/>
    </source>
</evidence>
<reference evidence="1 2" key="1">
    <citation type="submission" date="2021-07" db="EMBL/GenBank/DDBJ databases">
        <authorList>
            <person name="Palmer J.M."/>
        </authorList>
    </citation>
    <scope>NUCLEOTIDE SEQUENCE [LARGE SCALE GENOMIC DNA]</scope>
    <source>
        <strain evidence="1 2">AT_MEX2019</strain>
        <tissue evidence="1">Muscle</tissue>
    </source>
</reference>